<dbReference type="InterPro" id="IPR035965">
    <property type="entry name" value="PAS-like_dom_sf"/>
</dbReference>
<dbReference type="SMART" id="SM00421">
    <property type="entry name" value="HTH_LUXR"/>
    <property type="match status" value="1"/>
</dbReference>
<dbReference type="EC" id="2.7.13.3" evidence="2"/>
<dbReference type="InterPro" id="IPR000780">
    <property type="entry name" value="CheR_MeTrfase"/>
</dbReference>
<evidence type="ECO:0000256" key="4">
    <source>
        <dbReference type="ARBA" id="ARBA00023125"/>
    </source>
</evidence>
<dbReference type="PROSITE" id="PS50109">
    <property type="entry name" value="HIS_KIN"/>
    <property type="match status" value="1"/>
</dbReference>
<dbReference type="Gene3D" id="3.40.50.180">
    <property type="entry name" value="Methylesterase CheB, C-terminal domain"/>
    <property type="match status" value="1"/>
</dbReference>
<dbReference type="Gene3D" id="3.30.450.20">
    <property type="entry name" value="PAS domain"/>
    <property type="match status" value="1"/>
</dbReference>
<feature type="domain" description="CheB-type methylesterase" evidence="13">
    <location>
        <begin position="32"/>
        <end position="215"/>
    </location>
</feature>
<feature type="region of interest" description="Disordered" evidence="8">
    <location>
        <begin position="1"/>
        <end position="21"/>
    </location>
</feature>
<dbReference type="GO" id="GO:0008757">
    <property type="term" value="F:S-adenosylmethionine-dependent methyltransferase activity"/>
    <property type="evidence" value="ECO:0007669"/>
    <property type="project" value="InterPro"/>
</dbReference>
<dbReference type="PROSITE" id="PS00622">
    <property type="entry name" value="HTH_LUXR_1"/>
    <property type="match status" value="1"/>
</dbReference>
<dbReference type="InterPro" id="IPR036890">
    <property type="entry name" value="HATPase_C_sf"/>
</dbReference>
<evidence type="ECO:0000256" key="5">
    <source>
        <dbReference type="PROSITE-ProRule" id="PRU00050"/>
    </source>
</evidence>
<dbReference type="Gene3D" id="3.30.565.10">
    <property type="entry name" value="Histidine kinase-like ATPase, C-terminal domain"/>
    <property type="match status" value="1"/>
</dbReference>
<dbReference type="InterPro" id="IPR000700">
    <property type="entry name" value="PAS-assoc_C"/>
</dbReference>
<proteinExistence type="predicted"/>
<feature type="modified residue" description="4-aspartylphosphate" evidence="6">
    <location>
        <position position="1319"/>
    </location>
</feature>
<dbReference type="SMART" id="SM00448">
    <property type="entry name" value="REC"/>
    <property type="match status" value="2"/>
</dbReference>
<comment type="caution">
    <text evidence="15">The sequence shown here is derived from an EMBL/GenBank/DDBJ whole genome shotgun (WGS) entry which is preliminary data.</text>
</comment>
<dbReference type="Pfam" id="PF13596">
    <property type="entry name" value="PAS_10"/>
    <property type="match status" value="1"/>
</dbReference>
<accession>A0A6L9UE84</accession>
<dbReference type="InterPro" id="IPR022641">
    <property type="entry name" value="CheR_N"/>
</dbReference>
<evidence type="ECO:0000259" key="10">
    <source>
        <dbReference type="PROSITE" id="PS50109"/>
    </source>
</evidence>
<keyword evidence="3 5" id="KW-0145">Chemotaxis</keyword>
<dbReference type="PROSITE" id="PS50043">
    <property type="entry name" value="HTH_LUXR_2"/>
    <property type="match status" value="1"/>
</dbReference>
<organism evidence="15 16">
    <name type="scientific">Rhizobium lusitanum</name>
    <dbReference type="NCBI Taxonomy" id="293958"/>
    <lineage>
        <taxon>Bacteria</taxon>
        <taxon>Pseudomonadati</taxon>
        <taxon>Pseudomonadota</taxon>
        <taxon>Alphaproteobacteria</taxon>
        <taxon>Hyphomicrobiales</taxon>
        <taxon>Rhizobiaceae</taxon>
        <taxon>Rhizobium/Agrobacterium group</taxon>
        <taxon>Rhizobium</taxon>
    </lineage>
</organism>
<dbReference type="Pfam" id="PF00072">
    <property type="entry name" value="Response_reg"/>
    <property type="match status" value="2"/>
</dbReference>
<dbReference type="InterPro" id="IPR011006">
    <property type="entry name" value="CheY-like_superfamily"/>
</dbReference>
<dbReference type="InterPro" id="IPR000792">
    <property type="entry name" value="Tscrpt_reg_LuxR_C"/>
</dbReference>
<dbReference type="InterPro" id="IPR036097">
    <property type="entry name" value="HisK_dim/P_sf"/>
</dbReference>
<dbReference type="SUPFAM" id="SSF53335">
    <property type="entry name" value="S-adenosyl-L-methionine-dependent methyltransferases"/>
    <property type="match status" value="1"/>
</dbReference>
<evidence type="ECO:0000313" key="15">
    <source>
        <dbReference type="EMBL" id="NEI72928.1"/>
    </source>
</evidence>
<dbReference type="Pfam" id="PF01339">
    <property type="entry name" value="CheB_methylest"/>
    <property type="match status" value="1"/>
</dbReference>
<dbReference type="CDD" id="cd00156">
    <property type="entry name" value="REC"/>
    <property type="match status" value="1"/>
</dbReference>
<dbReference type="GO" id="GO:0000155">
    <property type="term" value="F:phosphorelay sensor kinase activity"/>
    <property type="evidence" value="ECO:0007669"/>
    <property type="project" value="InterPro"/>
</dbReference>
<dbReference type="SMART" id="SM00138">
    <property type="entry name" value="MeTrc"/>
    <property type="match status" value="1"/>
</dbReference>
<feature type="domain" description="Histidine kinase" evidence="10">
    <location>
        <begin position="885"/>
        <end position="1101"/>
    </location>
</feature>
<dbReference type="CDD" id="cd16434">
    <property type="entry name" value="CheB-CheR_fusion"/>
    <property type="match status" value="1"/>
</dbReference>
<dbReference type="Pfam" id="PF01739">
    <property type="entry name" value="CheR"/>
    <property type="match status" value="1"/>
</dbReference>
<dbReference type="GO" id="GO:0000156">
    <property type="term" value="F:phosphorelay response regulator activity"/>
    <property type="evidence" value="ECO:0007669"/>
    <property type="project" value="InterPro"/>
</dbReference>
<keyword evidence="5" id="KW-0378">Hydrolase</keyword>
<feature type="domain" description="Response regulatory" evidence="11">
    <location>
        <begin position="1270"/>
        <end position="1384"/>
    </location>
</feature>
<dbReference type="SUPFAM" id="SSF47757">
    <property type="entry name" value="Chemotaxis receptor methyltransferase CheR, N-terminal domain"/>
    <property type="match status" value="1"/>
</dbReference>
<dbReference type="Gene3D" id="1.10.10.10">
    <property type="entry name" value="Winged helix-like DNA-binding domain superfamily/Winged helix DNA-binding domain"/>
    <property type="match status" value="1"/>
</dbReference>
<dbReference type="SMART" id="SM00388">
    <property type="entry name" value="HisKA"/>
    <property type="match status" value="1"/>
</dbReference>
<feature type="modified residue" description="4-aspartylphosphate" evidence="6">
    <location>
        <position position="1179"/>
    </location>
</feature>
<evidence type="ECO:0000256" key="1">
    <source>
        <dbReference type="ARBA" id="ARBA00000085"/>
    </source>
</evidence>
<reference evidence="15 16" key="1">
    <citation type="submission" date="2019-12" db="EMBL/GenBank/DDBJ databases">
        <title>Rhizobium genotypes associated with high levels of biological nitrogen fixation by grain legumes in a temperate-maritime cropping system.</title>
        <authorList>
            <person name="Maluk M."/>
            <person name="Francesc Ferrando Molina F."/>
            <person name="Lopez Del Egido L."/>
            <person name="Lafos M."/>
            <person name="Langarica-Fuentes A."/>
            <person name="Gebre Yohannes G."/>
            <person name="Young M.W."/>
            <person name="Martin P."/>
            <person name="Gantlett R."/>
            <person name="Kenicer G."/>
            <person name="Hawes C."/>
            <person name="Begg G.S."/>
            <person name="Quilliam R.S."/>
            <person name="Squire G.R."/>
            <person name="Poole P.S."/>
            <person name="Young P.W."/>
            <person name="Iannetta P.M."/>
            <person name="James E.K."/>
        </authorList>
    </citation>
    <scope>NUCLEOTIDE SEQUENCE [LARGE SCALE GENOMIC DNA]</scope>
    <source>
        <strain evidence="15 16">JHI1118</strain>
    </source>
</reference>
<evidence type="ECO:0000259" key="13">
    <source>
        <dbReference type="PROSITE" id="PS50122"/>
    </source>
</evidence>
<dbReference type="InterPro" id="IPR000673">
    <property type="entry name" value="Sig_transdc_resp-reg_Me-estase"/>
</dbReference>
<feature type="active site" evidence="5">
    <location>
        <position position="163"/>
    </location>
</feature>
<evidence type="ECO:0000259" key="14">
    <source>
        <dbReference type="PROSITE" id="PS50123"/>
    </source>
</evidence>
<evidence type="ECO:0000256" key="6">
    <source>
        <dbReference type="PROSITE-ProRule" id="PRU00169"/>
    </source>
</evidence>
<dbReference type="Gene3D" id="3.40.50.2300">
    <property type="match status" value="2"/>
</dbReference>
<dbReference type="SMART" id="SM00387">
    <property type="entry name" value="HATPase_c"/>
    <property type="match status" value="1"/>
</dbReference>
<dbReference type="SUPFAM" id="SSF52738">
    <property type="entry name" value="Methylesterase CheB, C-terminal domain"/>
    <property type="match status" value="1"/>
</dbReference>
<dbReference type="CDD" id="cd06170">
    <property type="entry name" value="LuxR_C_like"/>
    <property type="match status" value="1"/>
</dbReference>
<dbReference type="GO" id="GO:0006935">
    <property type="term" value="P:chemotaxis"/>
    <property type="evidence" value="ECO:0007669"/>
    <property type="project" value="UniProtKB-UniRule"/>
</dbReference>
<dbReference type="Pfam" id="PF00196">
    <property type="entry name" value="GerE"/>
    <property type="match status" value="1"/>
</dbReference>
<keyword evidence="7" id="KW-0175">Coiled coil</keyword>
<feature type="domain" description="CheR-type methyltransferase" evidence="14">
    <location>
        <begin position="239"/>
        <end position="502"/>
    </location>
</feature>
<dbReference type="GO" id="GO:0003677">
    <property type="term" value="F:DNA binding"/>
    <property type="evidence" value="ECO:0007669"/>
    <property type="project" value="UniProtKB-KW"/>
</dbReference>
<dbReference type="InterPro" id="IPR029063">
    <property type="entry name" value="SAM-dependent_MTases_sf"/>
</dbReference>
<dbReference type="Pfam" id="PF02518">
    <property type="entry name" value="HATPase_c"/>
    <property type="match status" value="1"/>
</dbReference>
<feature type="coiled-coil region" evidence="7">
    <location>
        <begin position="667"/>
        <end position="754"/>
    </location>
</feature>
<dbReference type="SUPFAM" id="SSF46894">
    <property type="entry name" value="C-terminal effector domain of the bipartite response regulators"/>
    <property type="match status" value="1"/>
</dbReference>
<dbReference type="InterPro" id="IPR036388">
    <property type="entry name" value="WH-like_DNA-bd_sf"/>
</dbReference>
<dbReference type="InterPro" id="IPR016032">
    <property type="entry name" value="Sig_transdc_resp-reg_C-effctor"/>
</dbReference>
<dbReference type="PRINTS" id="PR00038">
    <property type="entry name" value="HTHLUXR"/>
</dbReference>
<evidence type="ECO:0000256" key="2">
    <source>
        <dbReference type="ARBA" id="ARBA00012438"/>
    </source>
</evidence>
<dbReference type="InterPro" id="IPR022642">
    <property type="entry name" value="CheR_C"/>
</dbReference>
<comment type="catalytic activity">
    <reaction evidence="1">
        <text>ATP + protein L-histidine = ADP + protein N-phospho-L-histidine.</text>
        <dbReference type="EC" id="2.7.13.3"/>
    </reaction>
</comment>
<keyword evidence="6" id="KW-0597">Phosphoprotein</keyword>
<dbReference type="InterPro" id="IPR050903">
    <property type="entry name" value="Bact_Chemotaxis_MeTrfase"/>
</dbReference>
<name>A0A6L9UE84_9HYPH</name>
<dbReference type="SUPFAM" id="SSF52172">
    <property type="entry name" value="CheY-like"/>
    <property type="match status" value="2"/>
</dbReference>
<evidence type="ECO:0000259" key="9">
    <source>
        <dbReference type="PROSITE" id="PS50043"/>
    </source>
</evidence>
<dbReference type="SUPFAM" id="SSF55874">
    <property type="entry name" value="ATPase domain of HSP90 chaperone/DNA topoisomerase II/histidine kinase"/>
    <property type="match status" value="1"/>
</dbReference>
<sequence length="1474" mass="161936">MPRRQTTRNKPARAHSQAKAAVTLVSGPSRERLESFPVVGIGASAGGLEACTKLLSGLASGAGMAFILVQHLDPKHESMMAELLAHHTAMTVEQAVDGTQLKSNHLYIIPPGTYLAVSNGILRLSEPEARHGARLPFDFLLRSLAEEYGERAICVILSGTGADGSLGLKAVKEKGGLVIAQDPNEAAFDGMPKNAIQTGAVDLILPLTSIPDALVKFHRRMALTRAAAPGQSNVAPNWLSEIVDLLRKKTAYDFRLYKQGTLRRRIERRMAMASIETDDIARYLDVLRNDEKEFDRLAADLLINVTSFFRDPAVFDVLSEKIIPDVVRNHSVDQPLRIWIAGCSTGEETYSLAMLFREEITAAKKEIKLQIFASDVDSEVVATAREGLYSEAISAEVSPARLARFFSKDDHGYRILPELRATIVFAVQDVLADPPFSRLDFISCRNLLIYLRPEAQEKVISFFHFALREGGILLLGSAEAISGSKGRFEVISKAERIFRHIGRAYPGEVGFLLGGGEGARLPPRIPESPIPSRQAALAEGCRRLIIETYTPAAVLINRKLEWLYSLGPTERYLRVPRGHASFDLLAMVRPNVRIKLRAAIHQAMVEKARIVIPGGHMDHEGKPHSFEIGVQATVIDGEDLLLVCFIEAPASSHTAGRKTTPSDNEHVAELEQQLEATQAELHAAIQSLETSNEEQKAINEEALSVNEEYQSTNEELLTSKEELQSMNEELTALNSQLQETLERQRTTASDLQNILYSTDVATIFLDLDLNIRFFTPATKALFSIIATDIGRPLADLNSLADDGVLLTDARTVLQGLAPIEREIQARDGRWYIRRILPYRAQNDGIEGVVITFVDTTERKLAADALEAAKRDAQQANLAKSRFLAAASHDLRQPLQALSLMRGVLARKIRDDKKEEALALVNRLDETAAAMSSMLNVLLDINQLEAGTVHPEFVSFPIADLLERLRDEFSYHATAQNLALRVVPCSLSVYSDPRLLEQMIRNLLSNALKYTRRGKVLLGCRRRCGMLSIEVCDTGVGIADQDLQVIFDEYHQLDNAARERSRGLGLGLSIVQRLAVLLGHPVHVRSQPGRGSVFSIDVMLPPSIDGQHDAYASHMPSVPTDDGSRHTGAILIIEDEAELRELLEVVLKEEGHFPVSAPDGAAALALLDHGGVAPDLILADYNLPNGMDGLTVAAKVRERLHRRIPVIVLTGDISTETLRRIASQDCVQLNKPVKATDVTQAIHRLLPISQHTSHPPLAGRTGPVRDAETSVIFVIDDDSYVREGIRELLEADGRSVEDFANGEDFLKACRPGQEGCLLIDAYLPGISGLELLQRLHDEDWRLPAIMITGNSDVSMAVKAMKAGASDFIEKPIGREDLLAGVARALEQAHDAAKLSSWRRVATEHMASLTPRQHQIMGMVLAGHPSKNIAADLKISQRTVENHRASIMRKTGVKSLPALARLALAATSGREEPDRI</sequence>
<dbReference type="PROSITE" id="PS50123">
    <property type="entry name" value="CHER"/>
    <property type="match status" value="1"/>
</dbReference>
<dbReference type="Gene3D" id="1.10.287.130">
    <property type="match status" value="1"/>
</dbReference>
<dbReference type="Gene3D" id="3.40.50.150">
    <property type="entry name" value="Vaccinia Virus protein VP39"/>
    <property type="match status" value="1"/>
</dbReference>
<evidence type="ECO:0000256" key="8">
    <source>
        <dbReference type="SAM" id="MobiDB-lite"/>
    </source>
</evidence>
<evidence type="ECO:0000259" key="11">
    <source>
        <dbReference type="PROSITE" id="PS50110"/>
    </source>
</evidence>
<feature type="domain" description="PAC" evidence="12">
    <location>
        <begin position="817"/>
        <end position="867"/>
    </location>
</feature>
<dbReference type="Pfam" id="PF03705">
    <property type="entry name" value="CheR_N"/>
    <property type="match status" value="1"/>
</dbReference>
<dbReference type="InterPro" id="IPR003594">
    <property type="entry name" value="HATPase_dom"/>
</dbReference>
<dbReference type="EMBL" id="WUEY01000014">
    <property type="protein sequence ID" value="NEI72928.1"/>
    <property type="molecule type" value="Genomic_DNA"/>
</dbReference>
<dbReference type="GO" id="GO:0005737">
    <property type="term" value="C:cytoplasm"/>
    <property type="evidence" value="ECO:0007669"/>
    <property type="project" value="InterPro"/>
</dbReference>
<feature type="active site" evidence="5">
    <location>
        <position position="71"/>
    </location>
</feature>
<evidence type="ECO:0000259" key="12">
    <source>
        <dbReference type="PROSITE" id="PS50113"/>
    </source>
</evidence>
<dbReference type="PROSITE" id="PS50110">
    <property type="entry name" value="RESPONSE_REGULATORY"/>
    <property type="match status" value="2"/>
</dbReference>
<feature type="active site" evidence="5">
    <location>
        <position position="44"/>
    </location>
</feature>
<evidence type="ECO:0000256" key="3">
    <source>
        <dbReference type="ARBA" id="ARBA00022500"/>
    </source>
</evidence>
<feature type="domain" description="HTH luxR-type" evidence="9">
    <location>
        <begin position="1400"/>
        <end position="1465"/>
    </location>
</feature>
<dbReference type="CDD" id="cd00082">
    <property type="entry name" value="HisKA"/>
    <property type="match status" value="1"/>
</dbReference>
<feature type="domain" description="Response regulatory" evidence="11">
    <location>
        <begin position="1128"/>
        <end position="1245"/>
    </location>
</feature>
<dbReference type="GO" id="GO:0008984">
    <property type="term" value="F:protein-glutamate methylesterase activity"/>
    <property type="evidence" value="ECO:0007669"/>
    <property type="project" value="InterPro"/>
</dbReference>
<protein>
    <recommendedName>
        <fullName evidence="2">histidine kinase</fullName>
        <ecNumber evidence="2">2.7.13.3</ecNumber>
    </recommendedName>
</protein>
<dbReference type="SUPFAM" id="SSF55785">
    <property type="entry name" value="PYP-like sensor domain (PAS domain)"/>
    <property type="match status" value="1"/>
</dbReference>
<dbReference type="Proteomes" id="UP000483035">
    <property type="component" value="Unassembled WGS sequence"/>
</dbReference>
<dbReference type="PRINTS" id="PR00996">
    <property type="entry name" value="CHERMTFRASE"/>
</dbReference>
<evidence type="ECO:0000313" key="16">
    <source>
        <dbReference type="Proteomes" id="UP000483035"/>
    </source>
</evidence>
<dbReference type="FunFam" id="3.30.565.10:FF:000049">
    <property type="entry name" value="Two-component sensor histidine kinase"/>
    <property type="match status" value="1"/>
</dbReference>
<dbReference type="SUPFAM" id="SSF47384">
    <property type="entry name" value="Homodimeric domain of signal transducing histidine kinase"/>
    <property type="match status" value="1"/>
</dbReference>
<dbReference type="GO" id="GO:0006355">
    <property type="term" value="P:regulation of DNA-templated transcription"/>
    <property type="evidence" value="ECO:0007669"/>
    <property type="project" value="InterPro"/>
</dbReference>
<dbReference type="PANTHER" id="PTHR24422:SF27">
    <property type="entry name" value="PROTEIN-GLUTAMATE O-METHYLTRANSFERASE"/>
    <property type="match status" value="1"/>
</dbReference>
<dbReference type="InterPro" id="IPR001789">
    <property type="entry name" value="Sig_transdc_resp-reg_receiver"/>
</dbReference>
<dbReference type="PROSITE" id="PS50122">
    <property type="entry name" value="CHEB"/>
    <property type="match status" value="1"/>
</dbReference>
<dbReference type="InterPro" id="IPR003661">
    <property type="entry name" value="HisK_dim/P_dom"/>
</dbReference>
<dbReference type="InterPro" id="IPR035909">
    <property type="entry name" value="CheB_C"/>
</dbReference>
<dbReference type="InterPro" id="IPR005467">
    <property type="entry name" value="His_kinase_dom"/>
</dbReference>
<gene>
    <name evidence="15" type="ORF">GR212_25530</name>
</gene>
<feature type="compositionally biased region" description="Basic residues" evidence="8">
    <location>
        <begin position="1"/>
        <end position="13"/>
    </location>
</feature>
<evidence type="ECO:0000256" key="7">
    <source>
        <dbReference type="SAM" id="Coils"/>
    </source>
</evidence>
<dbReference type="PANTHER" id="PTHR24422">
    <property type="entry name" value="CHEMOTAXIS PROTEIN METHYLTRANSFERASE"/>
    <property type="match status" value="1"/>
</dbReference>
<dbReference type="Pfam" id="PF00512">
    <property type="entry name" value="HisKA"/>
    <property type="match status" value="1"/>
</dbReference>
<dbReference type="PROSITE" id="PS50113">
    <property type="entry name" value="PAC"/>
    <property type="match status" value="1"/>
</dbReference>
<keyword evidence="4" id="KW-0238">DNA-binding</keyword>